<proteinExistence type="predicted"/>
<keyword evidence="3" id="KW-1185">Reference proteome</keyword>
<dbReference type="PANTHER" id="PTHR36222:SF1">
    <property type="entry name" value="SERINE PROTEASE INHIBITOR RV3364C"/>
    <property type="match status" value="1"/>
</dbReference>
<dbReference type="AlphaFoldDB" id="A0A3M9MEF0"/>
<accession>A0A3M9MEF0</accession>
<dbReference type="InterPro" id="IPR053141">
    <property type="entry name" value="Mycobact_SerProt_Inhib_Rv3364c"/>
</dbReference>
<name>A0A3M9MEF0_9MICO</name>
<dbReference type="PANTHER" id="PTHR36222">
    <property type="entry name" value="SERINE PROTEASE INHIBITOR RV3364C"/>
    <property type="match status" value="1"/>
</dbReference>
<reference evidence="2 3" key="1">
    <citation type="submission" date="2018-11" db="EMBL/GenBank/DDBJ databases">
        <title>Draft genome of Simplicispira Flexivirga sp. BO-16.</title>
        <authorList>
            <person name="Im W.T."/>
        </authorList>
    </citation>
    <scope>NUCLEOTIDE SEQUENCE [LARGE SCALE GENOMIC DNA]</scope>
    <source>
        <strain evidence="2 3">BO-16</strain>
    </source>
</reference>
<evidence type="ECO:0000313" key="2">
    <source>
        <dbReference type="EMBL" id="RNI23952.1"/>
    </source>
</evidence>
<evidence type="ECO:0000259" key="1">
    <source>
        <dbReference type="SMART" id="SM00960"/>
    </source>
</evidence>
<feature type="domain" description="Roadblock/LAMTOR2" evidence="1">
    <location>
        <begin position="16"/>
        <end position="106"/>
    </location>
</feature>
<comment type="caution">
    <text evidence="2">The sequence shown here is derived from an EMBL/GenBank/DDBJ whole genome shotgun (WGS) entry which is preliminary data.</text>
</comment>
<dbReference type="OrthoDB" id="5187023at2"/>
<dbReference type="SUPFAM" id="SSF103196">
    <property type="entry name" value="Roadblock/LC7 domain"/>
    <property type="match status" value="1"/>
</dbReference>
<dbReference type="Gene3D" id="3.30.450.30">
    <property type="entry name" value="Dynein light chain 2a, cytoplasmic"/>
    <property type="match status" value="1"/>
</dbReference>
<dbReference type="Proteomes" id="UP000271678">
    <property type="component" value="Unassembled WGS sequence"/>
</dbReference>
<gene>
    <name evidence="2" type="ORF">EFY87_06720</name>
</gene>
<sequence length="137" mass="14166">MVTDHSTPAGPNGQYDWLVSRFVHETTGVAHAVLVSVDGLVIARNAELPIDRAEQMAAVSSGLASLAAGAAGLFDGGAVLQSIIEMQHGFVLLMSVGDGSHLAVLTGPSADIGQIGYEMAIMVERVGRAVDAAPRMR</sequence>
<evidence type="ECO:0000313" key="3">
    <source>
        <dbReference type="Proteomes" id="UP000271678"/>
    </source>
</evidence>
<dbReference type="InterPro" id="IPR004942">
    <property type="entry name" value="Roadblock/LAMTOR2_dom"/>
</dbReference>
<dbReference type="RefSeq" id="WP_123270692.1">
    <property type="nucleotide sequence ID" value="NZ_RJJQ01000004.1"/>
</dbReference>
<dbReference type="SMART" id="SM00960">
    <property type="entry name" value="Robl_LC7"/>
    <property type="match status" value="1"/>
</dbReference>
<organism evidence="2 3">
    <name type="scientific">Flexivirga caeni</name>
    <dbReference type="NCBI Taxonomy" id="2294115"/>
    <lineage>
        <taxon>Bacteria</taxon>
        <taxon>Bacillati</taxon>
        <taxon>Actinomycetota</taxon>
        <taxon>Actinomycetes</taxon>
        <taxon>Micrococcales</taxon>
        <taxon>Dermacoccaceae</taxon>
        <taxon>Flexivirga</taxon>
    </lineage>
</organism>
<dbReference type="EMBL" id="RJJQ01000004">
    <property type="protein sequence ID" value="RNI23952.1"/>
    <property type="molecule type" value="Genomic_DNA"/>
</dbReference>
<dbReference type="Pfam" id="PF03259">
    <property type="entry name" value="Robl_LC7"/>
    <property type="match status" value="1"/>
</dbReference>
<protein>
    <submittedName>
        <fullName evidence="2">Dynein regulation protein LC7</fullName>
    </submittedName>
</protein>